<dbReference type="InterPro" id="IPR012495">
    <property type="entry name" value="TadE-like_dom"/>
</dbReference>
<evidence type="ECO:0000313" key="5">
    <source>
        <dbReference type="Proteomes" id="UP000027186"/>
    </source>
</evidence>
<evidence type="ECO:0000313" key="6">
    <source>
        <dbReference type="Proteomes" id="UP000325333"/>
    </source>
</evidence>
<dbReference type="KEGG" id="abq:ABAZ39_26265"/>
<keyword evidence="3" id="KW-0614">Plasmid</keyword>
<evidence type="ECO:0000313" key="3">
    <source>
        <dbReference type="EMBL" id="AIB15399.1"/>
    </source>
</evidence>
<keyword evidence="1" id="KW-0812">Transmembrane</keyword>
<feature type="transmembrane region" description="Helical" evidence="1">
    <location>
        <begin position="20"/>
        <end position="46"/>
    </location>
</feature>
<protein>
    <recommendedName>
        <fullName evidence="2">TadE-like domain-containing protein</fullName>
    </recommendedName>
</protein>
<geneLocation type="plasmid" evidence="3 5">
    <name>AbAZ39_p2</name>
</geneLocation>
<reference evidence="3 5" key="1">
    <citation type="journal article" date="2014" name="Genome Announc.">
        <title>Complete Genome Sequence of the Model Rhizosphere Strain Azospirillum brasilense Az39, Successfully Applied in Agriculture.</title>
        <authorList>
            <person name="Rivera D."/>
            <person name="Revale S."/>
            <person name="Molina R."/>
            <person name="Gualpa J."/>
            <person name="Puente M."/>
            <person name="Maroniche G."/>
            <person name="Paris G."/>
            <person name="Baker D."/>
            <person name="Clavijo B."/>
            <person name="McLay K."/>
            <person name="Spaepen S."/>
            <person name="Perticari A."/>
            <person name="Vazquez M."/>
            <person name="Wisniewski-Dye F."/>
            <person name="Watkins C."/>
            <person name="Martinez-Abarca F."/>
            <person name="Vanderleyden J."/>
            <person name="Cassan F."/>
        </authorList>
    </citation>
    <scope>NUCLEOTIDE SEQUENCE [LARGE SCALE GENOMIC DNA]</scope>
    <source>
        <strain evidence="3 5">Az39</strain>
        <plasmid evidence="3">AbAZ39_p2</plasmid>
    </source>
</reference>
<gene>
    <name evidence="3" type="ORF">ABAZ39_26265</name>
    <name evidence="4" type="ORF">FH063_002123</name>
</gene>
<keyword evidence="1" id="KW-1133">Transmembrane helix</keyword>
<proteinExistence type="predicted"/>
<dbReference type="AlphaFoldDB" id="A0A060DX42"/>
<dbReference type="EMBL" id="VEWN01000011">
    <property type="protein sequence ID" value="KAA1054221.1"/>
    <property type="molecule type" value="Genomic_DNA"/>
</dbReference>
<keyword evidence="1" id="KW-0472">Membrane</keyword>
<dbReference type="Proteomes" id="UP000027186">
    <property type="component" value="Plasmid AbAZ39_p2"/>
</dbReference>
<dbReference type="OrthoDB" id="7306064at2"/>
<feature type="domain" description="TadE-like" evidence="2">
    <location>
        <begin position="13"/>
        <end position="55"/>
    </location>
</feature>
<evidence type="ECO:0000256" key="1">
    <source>
        <dbReference type="SAM" id="Phobius"/>
    </source>
</evidence>
<organism evidence="3 5">
    <name type="scientific">Azospirillum argentinense</name>
    <dbReference type="NCBI Taxonomy" id="2970906"/>
    <lineage>
        <taxon>Bacteria</taxon>
        <taxon>Pseudomonadati</taxon>
        <taxon>Pseudomonadota</taxon>
        <taxon>Alphaproteobacteria</taxon>
        <taxon>Rhodospirillales</taxon>
        <taxon>Azospirillaceae</taxon>
        <taxon>Azospirillum</taxon>
    </lineage>
</organism>
<sequence>MLRRKSLAEDAAGVTVVEFAIGAPIVLLIAVIVIEVSFMLAVRVALDIGTREAARAGLTGAPPPAGSTRDQQLRKIMVSTTFGFVDPAKLTVSLLAYQDAGSVGKPEPYSDIDGNGRWDPGEPFTDVNGNGIWDADRGAAGAGTSGQTVAYLVQYTGKPLTGLAASLLDDPTYHYESRVVVRNEPF</sequence>
<dbReference type="Pfam" id="PF07811">
    <property type="entry name" value="TadE"/>
    <property type="match status" value="1"/>
</dbReference>
<name>A0A060DX42_9PROT</name>
<accession>A0A060DX42</accession>
<evidence type="ECO:0000313" key="4">
    <source>
        <dbReference type="EMBL" id="KAA1054221.1"/>
    </source>
</evidence>
<reference evidence="4 6" key="2">
    <citation type="submission" date="2019-07" db="EMBL/GenBank/DDBJ databases">
        <title>Genome sequencing of the stress-tolerant strain Azospirillum brasilense Az19.</title>
        <authorList>
            <person name="Maroniche G.A."/>
            <person name="Garcia J.E."/>
            <person name="Pagnussat L."/>
            <person name="Amenta M."/>
            <person name="Creus C.M."/>
        </authorList>
    </citation>
    <scope>NUCLEOTIDE SEQUENCE [LARGE SCALE GENOMIC DNA]</scope>
    <source>
        <strain evidence="4 6">Az19</strain>
    </source>
</reference>
<accession>A0A5B0KQM8</accession>
<dbReference type="Proteomes" id="UP000325333">
    <property type="component" value="Unassembled WGS sequence"/>
</dbReference>
<evidence type="ECO:0000259" key="2">
    <source>
        <dbReference type="Pfam" id="PF07811"/>
    </source>
</evidence>
<dbReference type="RefSeq" id="WP_040136858.1">
    <property type="nucleotide sequence ID" value="NZ_CP007795.1"/>
</dbReference>
<dbReference type="EMBL" id="CP007795">
    <property type="protein sequence ID" value="AIB15399.1"/>
    <property type="molecule type" value="Genomic_DNA"/>
</dbReference>